<feature type="non-terminal residue" evidence="2">
    <location>
        <position position="246"/>
    </location>
</feature>
<gene>
    <name evidence="2" type="ORF">NEUTE1DRAFT_64150</name>
</gene>
<dbReference type="OrthoDB" id="4589158at2759"/>
<protein>
    <submittedName>
        <fullName evidence="2">Uncharacterized protein</fullName>
    </submittedName>
</protein>
<dbReference type="VEuPathDB" id="FungiDB:NEUTE1DRAFT_64150"/>
<feature type="compositionally biased region" description="Polar residues" evidence="1">
    <location>
        <begin position="19"/>
        <end position="42"/>
    </location>
</feature>
<dbReference type="AlphaFoldDB" id="F8MLA2"/>
<dbReference type="Proteomes" id="UP000008065">
    <property type="component" value="Unassembled WGS sequence"/>
</dbReference>
<feature type="region of interest" description="Disordered" evidence="1">
    <location>
        <begin position="205"/>
        <end position="246"/>
    </location>
</feature>
<accession>F8MLA2</accession>
<dbReference type="KEGG" id="nte:NEUTE1DRAFT64150"/>
<sequence>MSHNTSKNINMGNYHDGTVPTTPIAQNNQDQMADGTHQSSIPPLNVFDFNTPIDRGMHTQSAHQQGQDSNMAPPSYLDDPFNPIHYQHLAHIKTLEDVFDDYPVDFETPLNFEYAGHPAVRNIFNPINTIGNLQGAIDAAAARRNAMYCLTHLGNRPGKDTILEIYRRKALGYGTCSTDFAWMPKETGKRCDRCVEMKRNRMENRAAAAAAAQPAQQSQEDGADTSQATSTDDSMMSGEAIANLHI</sequence>
<dbReference type="RefSeq" id="XP_009851416.1">
    <property type="nucleotide sequence ID" value="XM_009853114.2"/>
</dbReference>
<organism evidence="2 3">
    <name type="scientific">Neurospora tetrasperma (strain FGSC 2508 / ATCC MYA-4615 / P0657)</name>
    <dbReference type="NCBI Taxonomy" id="510951"/>
    <lineage>
        <taxon>Eukaryota</taxon>
        <taxon>Fungi</taxon>
        <taxon>Dikarya</taxon>
        <taxon>Ascomycota</taxon>
        <taxon>Pezizomycotina</taxon>
        <taxon>Sordariomycetes</taxon>
        <taxon>Sordariomycetidae</taxon>
        <taxon>Sordariales</taxon>
        <taxon>Sordariaceae</taxon>
        <taxon>Neurospora</taxon>
    </lineage>
</organism>
<feature type="compositionally biased region" description="Low complexity" evidence="1">
    <location>
        <begin position="206"/>
        <end position="219"/>
    </location>
</feature>
<dbReference type="HOGENOM" id="CLU_1120418_0_0_1"/>
<feature type="compositionally biased region" description="Polar residues" evidence="1">
    <location>
        <begin position="224"/>
        <end position="234"/>
    </location>
</feature>
<feature type="region of interest" description="Disordered" evidence="1">
    <location>
        <begin position="1"/>
        <end position="42"/>
    </location>
</feature>
<dbReference type="GeneID" id="20829057"/>
<evidence type="ECO:0000313" key="2">
    <source>
        <dbReference type="EMBL" id="EGO58375.1"/>
    </source>
</evidence>
<dbReference type="EMBL" id="GL891304">
    <property type="protein sequence ID" value="EGO58375.1"/>
    <property type="molecule type" value="Genomic_DNA"/>
</dbReference>
<evidence type="ECO:0000256" key="1">
    <source>
        <dbReference type="SAM" id="MobiDB-lite"/>
    </source>
</evidence>
<evidence type="ECO:0000313" key="3">
    <source>
        <dbReference type="Proteomes" id="UP000008065"/>
    </source>
</evidence>
<feature type="region of interest" description="Disordered" evidence="1">
    <location>
        <begin position="53"/>
        <end position="72"/>
    </location>
</feature>
<keyword evidence="3" id="KW-1185">Reference proteome</keyword>
<reference evidence="3" key="1">
    <citation type="journal article" date="2011" name="Genetics">
        <title>Massive changes in genome architecture accompany the transition to self-fertility in the filamentous fungus Neurospora tetrasperma.</title>
        <authorList>
            <person name="Ellison C.E."/>
            <person name="Stajich J.E."/>
            <person name="Jacobson D.J."/>
            <person name="Natvig D.O."/>
            <person name="Lapidus A."/>
            <person name="Foster B."/>
            <person name="Aerts A."/>
            <person name="Riley R."/>
            <person name="Lindquist E.A."/>
            <person name="Grigoriev I.V."/>
            <person name="Taylor J.W."/>
        </authorList>
    </citation>
    <scope>NUCLEOTIDE SEQUENCE [LARGE SCALE GENOMIC DNA]</scope>
    <source>
        <strain evidence="3">FGSC 2508 / P0657</strain>
    </source>
</reference>
<feature type="compositionally biased region" description="Polar residues" evidence="1">
    <location>
        <begin position="58"/>
        <end position="72"/>
    </location>
</feature>
<proteinExistence type="predicted"/>
<feature type="compositionally biased region" description="Polar residues" evidence="1">
    <location>
        <begin position="1"/>
        <end position="11"/>
    </location>
</feature>
<name>F8MLA2_NEUT8</name>